<dbReference type="Pfam" id="PF16822">
    <property type="entry name" value="ALGX"/>
    <property type="match status" value="1"/>
</dbReference>
<evidence type="ECO:0000259" key="9">
    <source>
        <dbReference type="Pfam" id="PF16822"/>
    </source>
</evidence>
<keyword evidence="3" id="KW-0808">Transferase</keyword>
<evidence type="ECO:0008006" key="12">
    <source>
        <dbReference type="Google" id="ProtNLM"/>
    </source>
</evidence>
<evidence type="ECO:0000259" key="8">
    <source>
        <dbReference type="Pfam" id="PF03629"/>
    </source>
</evidence>
<dbReference type="GO" id="GO:0001681">
    <property type="term" value="F:sialate O-acetylesterase activity"/>
    <property type="evidence" value="ECO:0007669"/>
    <property type="project" value="InterPro"/>
</dbReference>
<comment type="subcellular location">
    <subcellularLocation>
        <location evidence="1">Periplasm</location>
    </subcellularLocation>
</comment>
<keyword evidence="5" id="KW-0574">Periplasm</keyword>
<accession>A0A5K7ZJZ8</accession>
<keyword evidence="7" id="KW-0016">Alginate biosynthesis</keyword>
<evidence type="ECO:0000313" key="11">
    <source>
        <dbReference type="Proteomes" id="UP000425960"/>
    </source>
</evidence>
<evidence type="ECO:0000313" key="10">
    <source>
        <dbReference type="EMBL" id="BBO80307.1"/>
    </source>
</evidence>
<reference evidence="10 11" key="1">
    <citation type="submission" date="2019-11" db="EMBL/GenBank/DDBJ databases">
        <title>Comparative genomics of hydrocarbon-degrading Desulfosarcina strains.</title>
        <authorList>
            <person name="Watanabe M."/>
            <person name="Kojima H."/>
            <person name="Fukui M."/>
        </authorList>
    </citation>
    <scope>NUCLEOTIDE SEQUENCE [LARGE SCALE GENOMIC DNA]</scope>
    <source>
        <strain evidence="10 11">28bB2T</strain>
    </source>
</reference>
<dbReference type="KEGG" id="dov:DSCO28_08730"/>
<dbReference type="Gene3D" id="3.40.50.1110">
    <property type="entry name" value="SGNH hydrolase"/>
    <property type="match status" value="1"/>
</dbReference>
<keyword evidence="4" id="KW-0732">Signal</keyword>
<organism evidence="10 11">
    <name type="scientific">Desulfosarcina ovata subsp. sediminis</name>
    <dbReference type="NCBI Taxonomy" id="885957"/>
    <lineage>
        <taxon>Bacteria</taxon>
        <taxon>Pseudomonadati</taxon>
        <taxon>Thermodesulfobacteriota</taxon>
        <taxon>Desulfobacteria</taxon>
        <taxon>Desulfobacterales</taxon>
        <taxon>Desulfosarcinaceae</taxon>
        <taxon>Desulfosarcina</taxon>
    </lineage>
</organism>
<evidence type="ECO:0000256" key="5">
    <source>
        <dbReference type="ARBA" id="ARBA00022764"/>
    </source>
</evidence>
<name>A0A5K7ZJZ8_9BACT</name>
<dbReference type="PANTHER" id="PTHR22901">
    <property type="entry name" value="SIALATE O-ACETYLESTERASE"/>
    <property type="match status" value="1"/>
</dbReference>
<proteinExistence type="predicted"/>
<evidence type="ECO:0000256" key="4">
    <source>
        <dbReference type="ARBA" id="ARBA00022729"/>
    </source>
</evidence>
<dbReference type="InterPro" id="IPR036514">
    <property type="entry name" value="SGNH_hydro_sf"/>
</dbReference>
<dbReference type="EMBL" id="AP021876">
    <property type="protein sequence ID" value="BBO80307.1"/>
    <property type="molecule type" value="Genomic_DNA"/>
</dbReference>
<keyword evidence="6" id="KW-0378">Hydrolase</keyword>
<dbReference type="InterPro" id="IPR031811">
    <property type="entry name" value="ALGX/ALGJ_SGNH-like"/>
</dbReference>
<protein>
    <recommendedName>
        <fullName evidence="12">Sialate O-acetylesterase domain-containing protein</fullName>
    </recommendedName>
</protein>
<sequence>MASVKKIFVIIFVAMLSLPAAGWITGTLQNNSDNTVNPGFPRPETGLWFDRDYYRAIEGWFRETLPMAETLKVANHWLDYYLFSASSIKAVHVGRRGWLFWGTKQAEPENTEAVRQAGHRLCLALHATESIVNATGSRFLVALIPGKAAIYPEYTGVSARADRTSLYGSLMEANRRFPINGLVKLEPVLKKAKLSGQAVYGKRSRLWCRPAAAAAAGQILTAARLAGHGSDPPTDDACPPGDDDLYRLLLGRKKQASMAHTGYRAGPFAVDGPETTIYGDDYLNALLPVLTRAFSAVTIIDATQVSTLGQDLLAHQSEMILLECGQETLERLHLDLEALYTAEQDRLKGVVTRPIALQAADPVGPCALDITDNGLVIRSSGNTAAFSLPAITGSTSRIFRMAKLTFAAGHHGPVSVKALPDRSGPIQKQFGKGTGFMLVPLPFDQSVDLIVTPSQKPGVFTMEKAELISFYGDQPIPSPSLPEPAKATGDIYKGLPIADLEPPPPLPVVRPASAPPVAHPTQTLPELDITDIEDGCVFQRKHNAASIVVSGSYTGVTGPVEARVLAADDESVRVPWTVVDDAPQNSVFTGILAHVPQGGWYRLEVRSALTPWVVKKGRHRWGVGMLVACIGQSNMHEWFATGTDHQPSPRVMIHRDGRWHQPTSTGNGALALGNRLAARLKIPIGLLNYSVNGSGLTAKADWGTGFWLDTAPDGIYRRFVDGVNRAGGSVEAVVWMQGEADAARGTVSREAYRKALERLVDDHIRIDIRNGSSRPQLPFLMIPLVKRPTGKDRPCQWIRQAQMDALDTIEECHLAALSMDLENRGRQHLQPEAYTTLGLRTAQTVLYLQGKTDYHRGPAIASVARVSNQAIDIIIRHRGGTDITPAEGITGFEVLSGETSLPITAITRRDATTIRIEMASGLPEDFRVRYLYGAHPNTTGAVRDNTALALPLEPYSDQ</sequence>
<dbReference type="UniPathway" id="UPA00286"/>
<feature type="domain" description="AlgX/AlgJ SGNH hydrolase-like" evidence="9">
    <location>
        <begin position="91"/>
        <end position="226"/>
    </location>
</feature>
<dbReference type="GO" id="GO:0042121">
    <property type="term" value="P:alginic acid biosynthetic process"/>
    <property type="evidence" value="ECO:0007669"/>
    <property type="project" value="UniProtKB-UniPathway"/>
</dbReference>
<dbReference type="GO" id="GO:0042597">
    <property type="term" value="C:periplasmic space"/>
    <property type="evidence" value="ECO:0007669"/>
    <property type="project" value="UniProtKB-SubCell"/>
</dbReference>
<dbReference type="GO" id="GO:0016740">
    <property type="term" value="F:transferase activity"/>
    <property type="evidence" value="ECO:0007669"/>
    <property type="project" value="UniProtKB-KW"/>
</dbReference>
<dbReference type="PANTHER" id="PTHR22901:SF0">
    <property type="entry name" value="SIALATE O-ACETYLESTERASE"/>
    <property type="match status" value="1"/>
</dbReference>
<feature type="domain" description="Sialate O-acetylesterase" evidence="8">
    <location>
        <begin position="669"/>
        <end position="845"/>
    </location>
</feature>
<evidence type="ECO:0000256" key="1">
    <source>
        <dbReference type="ARBA" id="ARBA00004418"/>
    </source>
</evidence>
<evidence type="ECO:0000256" key="7">
    <source>
        <dbReference type="ARBA" id="ARBA00022841"/>
    </source>
</evidence>
<gene>
    <name evidence="10" type="ORF">DSCO28_08730</name>
</gene>
<comment type="pathway">
    <text evidence="2">Glycan biosynthesis; alginate biosynthesis.</text>
</comment>
<evidence type="ECO:0000256" key="2">
    <source>
        <dbReference type="ARBA" id="ARBA00005182"/>
    </source>
</evidence>
<dbReference type="Pfam" id="PF03629">
    <property type="entry name" value="SASA"/>
    <property type="match status" value="1"/>
</dbReference>
<evidence type="ECO:0000256" key="6">
    <source>
        <dbReference type="ARBA" id="ARBA00022801"/>
    </source>
</evidence>
<dbReference type="InterPro" id="IPR005181">
    <property type="entry name" value="SASA"/>
</dbReference>
<dbReference type="Proteomes" id="UP000425960">
    <property type="component" value="Chromosome"/>
</dbReference>
<dbReference type="AlphaFoldDB" id="A0A5K7ZJZ8"/>
<evidence type="ECO:0000256" key="3">
    <source>
        <dbReference type="ARBA" id="ARBA00022679"/>
    </source>
</evidence>
<dbReference type="InterPro" id="IPR039329">
    <property type="entry name" value="SIAE"/>
</dbReference>
<dbReference type="SUPFAM" id="SSF52266">
    <property type="entry name" value="SGNH hydrolase"/>
    <property type="match status" value="1"/>
</dbReference>